<comment type="caution">
    <text evidence="2">The sequence shown here is derived from an EMBL/GenBank/DDBJ whole genome shotgun (WGS) entry which is preliminary data.</text>
</comment>
<feature type="signal peptide" evidence="1">
    <location>
        <begin position="1"/>
        <end position="32"/>
    </location>
</feature>
<keyword evidence="1" id="KW-0732">Signal</keyword>
<evidence type="ECO:0000313" key="3">
    <source>
        <dbReference type="Proteomes" id="UP000485058"/>
    </source>
</evidence>
<proteinExistence type="predicted"/>
<reference evidence="2 3" key="1">
    <citation type="submission" date="2020-02" db="EMBL/GenBank/DDBJ databases">
        <title>Draft genome sequence of Haematococcus lacustris strain NIES-144.</title>
        <authorList>
            <person name="Morimoto D."/>
            <person name="Nakagawa S."/>
            <person name="Yoshida T."/>
            <person name="Sawayama S."/>
        </authorList>
    </citation>
    <scope>NUCLEOTIDE SEQUENCE [LARGE SCALE GENOMIC DNA]</scope>
    <source>
        <strain evidence="2 3">NIES-144</strain>
    </source>
</reference>
<evidence type="ECO:0000313" key="2">
    <source>
        <dbReference type="EMBL" id="GFH23770.1"/>
    </source>
</evidence>
<feature type="chain" id="PRO_5025548672" evidence="1">
    <location>
        <begin position="33"/>
        <end position="162"/>
    </location>
</feature>
<sequence length="162" mass="17095">MRRPIAPVPLSRGSKRAIAVFGLLSLYAGCCAQAPTTNGGWIEGRATYYGAPEAVERAYDPTSWCAALTDAAGHTTHEQLTSWLSHLPPHGCEPPIPYLTRGAGSFGILAFGACGYTNLPGVGAGETVSPQPQQAPKGWHVWLLALGGLPTAGRWEQQCQTP</sequence>
<keyword evidence="3" id="KW-1185">Reference proteome</keyword>
<protein>
    <submittedName>
        <fullName evidence="2">Uncharacterized protein</fullName>
    </submittedName>
</protein>
<organism evidence="2 3">
    <name type="scientific">Haematococcus lacustris</name>
    <name type="common">Green alga</name>
    <name type="synonym">Haematococcus pluvialis</name>
    <dbReference type="NCBI Taxonomy" id="44745"/>
    <lineage>
        <taxon>Eukaryota</taxon>
        <taxon>Viridiplantae</taxon>
        <taxon>Chlorophyta</taxon>
        <taxon>core chlorophytes</taxon>
        <taxon>Chlorophyceae</taxon>
        <taxon>CS clade</taxon>
        <taxon>Chlamydomonadales</taxon>
        <taxon>Haematococcaceae</taxon>
        <taxon>Haematococcus</taxon>
    </lineage>
</organism>
<accession>A0A699ZRK7</accession>
<gene>
    <name evidence="2" type="ORF">HaLaN_21439</name>
</gene>
<dbReference type="Proteomes" id="UP000485058">
    <property type="component" value="Unassembled WGS sequence"/>
</dbReference>
<name>A0A699ZRK7_HAELA</name>
<dbReference type="EMBL" id="BLLF01002359">
    <property type="protein sequence ID" value="GFH23770.1"/>
    <property type="molecule type" value="Genomic_DNA"/>
</dbReference>
<dbReference type="AlphaFoldDB" id="A0A699ZRK7"/>
<evidence type="ECO:0000256" key="1">
    <source>
        <dbReference type="SAM" id="SignalP"/>
    </source>
</evidence>